<evidence type="ECO:0000313" key="4">
    <source>
        <dbReference type="EMBL" id="SNY14963.1"/>
    </source>
</evidence>
<evidence type="ECO:0000256" key="3">
    <source>
        <dbReference type="SAM" id="SignalP"/>
    </source>
</evidence>
<dbReference type="EMBL" id="OBDY01000001">
    <property type="protein sequence ID" value="SNY14963.1"/>
    <property type="molecule type" value="Genomic_DNA"/>
</dbReference>
<keyword evidence="2" id="KW-0472">Membrane</keyword>
<name>A0A285FV10_9ACTN</name>
<dbReference type="Proteomes" id="UP000219612">
    <property type="component" value="Unassembled WGS sequence"/>
</dbReference>
<dbReference type="OrthoDB" id="3295341at2"/>
<evidence type="ECO:0000256" key="2">
    <source>
        <dbReference type="SAM" id="Phobius"/>
    </source>
</evidence>
<accession>A0A285FV10</accession>
<evidence type="ECO:0000313" key="5">
    <source>
        <dbReference type="Proteomes" id="UP000219612"/>
    </source>
</evidence>
<proteinExistence type="predicted"/>
<gene>
    <name evidence="4" type="ORF">SAMN05421748_1011251</name>
</gene>
<feature type="compositionally biased region" description="Gly residues" evidence="1">
    <location>
        <begin position="373"/>
        <end position="382"/>
    </location>
</feature>
<protein>
    <recommendedName>
        <fullName evidence="6">Fibronectin type-III domain-containing protein</fullName>
    </recommendedName>
</protein>
<keyword evidence="3" id="KW-0732">Signal</keyword>
<feature type="region of interest" description="Disordered" evidence="1">
    <location>
        <begin position="346"/>
        <end position="382"/>
    </location>
</feature>
<dbReference type="AlphaFoldDB" id="A0A285FV10"/>
<organism evidence="4 5">
    <name type="scientific">Paractinoplanes atraurantiacus</name>
    <dbReference type="NCBI Taxonomy" id="1036182"/>
    <lineage>
        <taxon>Bacteria</taxon>
        <taxon>Bacillati</taxon>
        <taxon>Actinomycetota</taxon>
        <taxon>Actinomycetes</taxon>
        <taxon>Micromonosporales</taxon>
        <taxon>Micromonosporaceae</taxon>
        <taxon>Paractinoplanes</taxon>
    </lineage>
</organism>
<feature type="transmembrane region" description="Helical" evidence="2">
    <location>
        <begin position="391"/>
        <end position="410"/>
    </location>
</feature>
<keyword evidence="2" id="KW-1133">Transmembrane helix</keyword>
<dbReference type="RefSeq" id="WP_097318566.1">
    <property type="nucleotide sequence ID" value="NZ_OBDY01000001.1"/>
</dbReference>
<sequence length="423" mass="43176">MLGNLIAAVALATPVVGAPVALKAPAEPTPSNVTLAWTSPAHTEFAVTWEETGDVRNQVAVTPSGAPNNFGTKKIVEAGQPNRLVVKVRDPFNGLEEGKAYAFAVSTVDAAGAVISETAYSPVFDTDGPPTPVITSVTPGADGKIELKWAPGKTTADTTPGDPLDVPAETPPRFDPLVLDGGDPRSVAEASTATSYVYAGPITSIYSVGVHAINEWSFPNTQAYWPPNSSYAKAADSQVTATVPKTVAAGGKLTVTGTATAIQLFCDSGLRCWVDKRGDEGRSLRLESRAGAGAAWQLVTTAKAGKDGKFTFSVAFPGTRDYRVVAPVIVGNSDKLAQAPFATAATTVTGPGSGTGGQPGGEQPTEEPTEQPGTGGTGGGGGGLPITGAPIVWISVAGGLLLALGAAFFVSGRLRRRTTFTAE</sequence>
<reference evidence="4 5" key="1">
    <citation type="submission" date="2017-09" db="EMBL/GenBank/DDBJ databases">
        <authorList>
            <person name="Ehlers B."/>
            <person name="Leendertz F.H."/>
        </authorList>
    </citation>
    <scope>NUCLEOTIDE SEQUENCE [LARGE SCALE GENOMIC DNA]</scope>
    <source>
        <strain evidence="4 5">CGMCC 4.6857</strain>
    </source>
</reference>
<feature type="chain" id="PRO_5039201160" description="Fibronectin type-III domain-containing protein" evidence="3">
    <location>
        <begin position="18"/>
        <end position="423"/>
    </location>
</feature>
<feature type="compositionally biased region" description="Gly residues" evidence="1">
    <location>
        <begin position="351"/>
        <end position="360"/>
    </location>
</feature>
<keyword evidence="2" id="KW-0812">Transmembrane</keyword>
<feature type="signal peptide" evidence="3">
    <location>
        <begin position="1"/>
        <end position="17"/>
    </location>
</feature>
<evidence type="ECO:0008006" key="6">
    <source>
        <dbReference type="Google" id="ProtNLM"/>
    </source>
</evidence>
<keyword evidence="5" id="KW-1185">Reference proteome</keyword>
<evidence type="ECO:0000256" key="1">
    <source>
        <dbReference type="SAM" id="MobiDB-lite"/>
    </source>
</evidence>